<evidence type="ECO:0000313" key="3">
    <source>
        <dbReference type="Proteomes" id="UP001315686"/>
    </source>
</evidence>
<protein>
    <submittedName>
        <fullName evidence="2">Uncharacterized protein</fullName>
    </submittedName>
</protein>
<feature type="signal peptide" evidence="1">
    <location>
        <begin position="1"/>
        <end position="22"/>
    </location>
</feature>
<feature type="chain" id="PRO_5042997224" evidence="1">
    <location>
        <begin position="23"/>
        <end position="312"/>
    </location>
</feature>
<dbReference type="RefSeq" id="WP_327795059.1">
    <property type="nucleotide sequence ID" value="NZ_JADQAZ010000003.1"/>
</dbReference>
<keyword evidence="3" id="KW-1185">Reference proteome</keyword>
<comment type="caution">
    <text evidence="2">The sequence shown here is derived from an EMBL/GenBank/DDBJ whole genome shotgun (WGS) entry which is preliminary data.</text>
</comment>
<sequence length="312" mass="32443">MKQALRAAAFGLVAGMPLGAQAQIGMSQGLCAESVSKIAGALRPQSPGLAGAFAGRVGEVKLAAGGWCVLQRVEAETDAGHLSIGTLKWKAGGFDRVLYENLPPERADLALEDARLTASGGRSLSQRLSGGKAVEVSFDASVSYRWTSWNKQAEVKLAVTTEAGEEVTLSAQVGGVDLDAPGTLEGRGAAWRIRKADALVQGRGNIGPLMIAALMADGQSRDEAEERLEDTGFWISAAARIMPSAMLDSRSSAALISALSGWPNMRGVTKLRLDSAKGIGPAEVRLLEGAGPKLSSLSEVLEGLKLTVSHAP</sequence>
<keyword evidence="1" id="KW-0732">Signal</keyword>
<reference evidence="2 3" key="1">
    <citation type="journal article" date="2021" name="Arch. Microbiol.">
        <title>Harenicola maris gen. nov., sp. nov. isolated from the Sea of Japan shallow sediments.</title>
        <authorList>
            <person name="Romanenko L.A."/>
            <person name="Kurilenko V.V."/>
            <person name="Chernysheva N.Y."/>
            <person name="Tekutyeva L.A."/>
            <person name="Velansky P.V."/>
            <person name="Svetashev V.I."/>
            <person name="Isaeva M.P."/>
        </authorList>
    </citation>
    <scope>NUCLEOTIDE SEQUENCE [LARGE SCALE GENOMIC DNA]</scope>
    <source>
        <strain evidence="2 3">KMM 3653</strain>
    </source>
</reference>
<dbReference type="Proteomes" id="UP001315686">
    <property type="component" value="Unassembled WGS sequence"/>
</dbReference>
<evidence type="ECO:0000256" key="1">
    <source>
        <dbReference type="SAM" id="SignalP"/>
    </source>
</evidence>
<dbReference type="EMBL" id="JADQAZ010000003">
    <property type="protein sequence ID" value="MBT0958843.1"/>
    <property type="molecule type" value="Genomic_DNA"/>
</dbReference>
<evidence type="ECO:0000313" key="2">
    <source>
        <dbReference type="EMBL" id="MBT0958843.1"/>
    </source>
</evidence>
<dbReference type="AlphaFoldDB" id="A0AAP2G5E0"/>
<gene>
    <name evidence="2" type="ORF">IV417_15750</name>
</gene>
<proteinExistence type="predicted"/>
<accession>A0AAP2G5E0</accession>
<organism evidence="2 3">
    <name type="scientific">Harenicola maris</name>
    <dbReference type="NCBI Taxonomy" id="2841044"/>
    <lineage>
        <taxon>Bacteria</taxon>
        <taxon>Pseudomonadati</taxon>
        <taxon>Pseudomonadota</taxon>
        <taxon>Alphaproteobacteria</taxon>
        <taxon>Rhodobacterales</taxon>
        <taxon>Paracoccaceae</taxon>
        <taxon>Harenicola</taxon>
    </lineage>
</organism>
<name>A0AAP2G5E0_9RHOB</name>